<comment type="catalytic activity">
    <reaction evidence="14 15">
        <text>a di-trans,poly-cis-dolichyl beta-D-mannosyl phosphate + L-seryl-[protein] = 3-O-(alpha-D-mannosyl)-L-seryl-[protein] + a di-trans,poly-cis-dolichyl phosphate + H(+)</text>
        <dbReference type="Rhea" id="RHEA:17377"/>
        <dbReference type="Rhea" id="RHEA-COMP:9863"/>
        <dbReference type="Rhea" id="RHEA-COMP:13546"/>
        <dbReference type="Rhea" id="RHEA-COMP:19498"/>
        <dbReference type="Rhea" id="RHEA-COMP:19501"/>
        <dbReference type="ChEBI" id="CHEBI:15378"/>
        <dbReference type="ChEBI" id="CHEBI:29999"/>
        <dbReference type="ChEBI" id="CHEBI:57683"/>
        <dbReference type="ChEBI" id="CHEBI:58211"/>
        <dbReference type="ChEBI" id="CHEBI:137321"/>
        <dbReference type="EC" id="2.4.1.109"/>
    </reaction>
</comment>
<dbReference type="InterPro" id="IPR003342">
    <property type="entry name" value="ArnT-like_N"/>
</dbReference>
<dbReference type="Pfam" id="PF02366">
    <property type="entry name" value="PMT"/>
    <property type="match status" value="1"/>
</dbReference>
<dbReference type="SUPFAM" id="SSF82109">
    <property type="entry name" value="MIR domain"/>
    <property type="match status" value="1"/>
</dbReference>
<feature type="transmembrane region" description="Helical" evidence="15">
    <location>
        <begin position="288"/>
        <end position="309"/>
    </location>
</feature>
<dbReference type="InterPro" id="IPR027005">
    <property type="entry name" value="PMT-like"/>
</dbReference>
<comment type="function">
    <text evidence="15">Transfers mannose from Dol-P-mannose to Ser or Thr residues on proteins.</text>
</comment>
<name>A0A397W426_9GLOM</name>
<comment type="pathway">
    <text evidence="2 15">Protein modification; protein glycosylation.</text>
</comment>
<evidence type="ECO:0000256" key="5">
    <source>
        <dbReference type="ARBA" id="ARBA00022676"/>
    </source>
</evidence>
<dbReference type="InterPro" id="IPR032421">
    <property type="entry name" value="PMT_4TMC"/>
</dbReference>
<evidence type="ECO:0000256" key="13">
    <source>
        <dbReference type="ARBA" id="ARBA00045085"/>
    </source>
</evidence>
<dbReference type="PANTHER" id="PTHR10050:SF50">
    <property type="entry name" value="DOLICHYL-PHOSPHATE-MANNOSE--PROTEIN MANNOSYLTRANSFERASE 1-RELATED"/>
    <property type="match status" value="1"/>
</dbReference>
<comment type="catalytic activity">
    <reaction evidence="13 15">
        <text>a di-trans,poly-cis-dolichyl beta-D-mannosyl phosphate + L-threonyl-[protein] = 3-O-(alpha-D-mannosyl)-L-threonyl-[protein] + a di-trans,poly-cis-dolichyl phosphate + H(+)</text>
        <dbReference type="Rhea" id="RHEA:53396"/>
        <dbReference type="Rhea" id="RHEA-COMP:11060"/>
        <dbReference type="Rhea" id="RHEA-COMP:13547"/>
        <dbReference type="Rhea" id="RHEA-COMP:19498"/>
        <dbReference type="Rhea" id="RHEA-COMP:19501"/>
        <dbReference type="ChEBI" id="CHEBI:15378"/>
        <dbReference type="ChEBI" id="CHEBI:30013"/>
        <dbReference type="ChEBI" id="CHEBI:57683"/>
        <dbReference type="ChEBI" id="CHEBI:58211"/>
        <dbReference type="ChEBI" id="CHEBI:137323"/>
        <dbReference type="EC" id="2.4.1.109"/>
    </reaction>
</comment>
<evidence type="ECO:0000256" key="2">
    <source>
        <dbReference type="ARBA" id="ARBA00004922"/>
    </source>
</evidence>
<evidence type="ECO:0000256" key="6">
    <source>
        <dbReference type="ARBA" id="ARBA00022679"/>
    </source>
</evidence>
<feature type="transmembrane region" description="Helical" evidence="15">
    <location>
        <begin position="7"/>
        <end position="24"/>
    </location>
</feature>
<dbReference type="OrthoDB" id="292747at2759"/>
<dbReference type="Gene3D" id="2.80.10.50">
    <property type="match status" value="1"/>
</dbReference>
<evidence type="ECO:0000313" key="18">
    <source>
        <dbReference type="Proteomes" id="UP000266673"/>
    </source>
</evidence>
<comment type="similarity">
    <text evidence="3 15">Belongs to the glycosyltransferase 39 family.</text>
</comment>
<dbReference type="Pfam" id="PF02815">
    <property type="entry name" value="MIR"/>
    <property type="match status" value="1"/>
</dbReference>
<keyword evidence="11 15" id="KW-0472">Membrane</keyword>
<accession>A0A397W426</accession>
<feature type="transmembrane region" description="Helical" evidence="15">
    <location>
        <begin position="64"/>
        <end position="80"/>
    </location>
</feature>
<evidence type="ECO:0000256" key="9">
    <source>
        <dbReference type="ARBA" id="ARBA00022824"/>
    </source>
</evidence>
<feature type="transmembrane region" description="Helical" evidence="15">
    <location>
        <begin position="614"/>
        <end position="633"/>
    </location>
</feature>
<feature type="transmembrane region" description="Helical" evidence="15">
    <location>
        <begin position="712"/>
        <end position="732"/>
    </location>
</feature>
<dbReference type="AlphaFoldDB" id="A0A397W426"/>
<feature type="domain" description="MIR" evidence="16">
    <location>
        <begin position="414"/>
        <end position="472"/>
    </location>
</feature>
<reference evidence="17 18" key="1">
    <citation type="submission" date="2018-06" db="EMBL/GenBank/DDBJ databases">
        <title>Comparative genomics reveals the genomic features of Rhizophagus irregularis, R. cerebriforme, R. diaphanum and Gigaspora rosea, and their symbiotic lifestyle signature.</title>
        <authorList>
            <person name="Morin E."/>
            <person name="San Clemente H."/>
            <person name="Chen E.C.H."/>
            <person name="De La Providencia I."/>
            <person name="Hainaut M."/>
            <person name="Kuo A."/>
            <person name="Kohler A."/>
            <person name="Murat C."/>
            <person name="Tang N."/>
            <person name="Roy S."/>
            <person name="Loubradou J."/>
            <person name="Henrissat B."/>
            <person name="Grigoriev I.V."/>
            <person name="Corradi N."/>
            <person name="Roux C."/>
            <person name="Martin F.M."/>
        </authorList>
    </citation>
    <scope>NUCLEOTIDE SEQUENCE [LARGE SCALE GENOMIC DNA]</scope>
    <source>
        <strain evidence="17 18">DAOM 194757</strain>
    </source>
</reference>
<comment type="subcellular location">
    <subcellularLocation>
        <location evidence="1 15">Endoplasmic reticulum membrane</location>
        <topology evidence="1 15">Multi-pass membrane protein</topology>
    </subcellularLocation>
</comment>
<evidence type="ECO:0000256" key="8">
    <source>
        <dbReference type="ARBA" id="ARBA00022737"/>
    </source>
</evidence>
<evidence type="ECO:0000256" key="10">
    <source>
        <dbReference type="ARBA" id="ARBA00022989"/>
    </source>
</evidence>
<dbReference type="InterPro" id="IPR036300">
    <property type="entry name" value="MIR_dom_sf"/>
</dbReference>
<evidence type="ECO:0000259" key="16">
    <source>
        <dbReference type="PROSITE" id="PS50919"/>
    </source>
</evidence>
<dbReference type="SMART" id="SM00472">
    <property type="entry name" value="MIR"/>
    <property type="match status" value="3"/>
</dbReference>
<evidence type="ECO:0000256" key="4">
    <source>
        <dbReference type="ARBA" id="ARBA00012839"/>
    </source>
</evidence>
<feature type="transmembrane region" description="Helical" evidence="15">
    <location>
        <begin position="228"/>
        <end position="245"/>
    </location>
</feature>
<feature type="transmembrane region" description="Helical" evidence="15">
    <location>
        <begin position="197"/>
        <end position="216"/>
    </location>
</feature>
<keyword evidence="5 15" id="KW-0328">Glycosyltransferase</keyword>
<keyword evidence="9 15" id="KW-0256">Endoplasmic reticulum</keyword>
<evidence type="ECO:0000256" key="1">
    <source>
        <dbReference type="ARBA" id="ARBA00004477"/>
    </source>
</evidence>
<feature type="domain" description="MIR" evidence="16">
    <location>
        <begin position="337"/>
        <end position="392"/>
    </location>
</feature>
<dbReference type="InterPro" id="IPR016093">
    <property type="entry name" value="MIR_motif"/>
</dbReference>
<keyword evidence="10 15" id="KW-1133">Transmembrane helix</keyword>
<gene>
    <name evidence="17" type="ORF">C2G38_1955411</name>
</gene>
<dbReference type="STRING" id="44941.A0A397W426"/>
<feature type="transmembrane region" description="Helical" evidence="15">
    <location>
        <begin position="679"/>
        <end position="700"/>
    </location>
</feature>
<keyword evidence="6 15" id="KW-0808">Transferase</keyword>
<keyword evidence="7 15" id="KW-0812">Transmembrane</keyword>
<dbReference type="PANTHER" id="PTHR10050">
    <property type="entry name" value="DOLICHYL-PHOSPHATE-MANNOSE--PROTEIN MANNOSYLTRANSFERASE"/>
    <property type="match status" value="1"/>
</dbReference>
<dbReference type="GO" id="GO:0004169">
    <property type="term" value="F:dolichyl-phosphate-mannose-protein mannosyltransferase activity"/>
    <property type="evidence" value="ECO:0007669"/>
    <property type="project" value="UniProtKB-UniRule"/>
</dbReference>
<keyword evidence="8" id="KW-0677">Repeat</keyword>
<evidence type="ECO:0000256" key="15">
    <source>
        <dbReference type="RuleBase" id="RU367007"/>
    </source>
</evidence>
<keyword evidence="18" id="KW-1185">Reference proteome</keyword>
<evidence type="ECO:0000256" key="14">
    <source>
        <dbReference type="ARBA" id="ARBA00045102"/>
    </source>
</evidence>
<proteinExistence type="inferred from homology"/>
<dbReference type="PROSITE" id="PS50919">
    <property type="entry name" value="MIR"/>
    <property type="match status" value="3"/>
</dbReference>
<feature type="domain" description="MIR" evidence="16">
    <location>
        <begin position="482"/>
        <end position="538"/>
    </location>
</feature>
<dbReference type="EMBL" id="QKWP01000148">
    <property type="protein sequence ID" value="RIB26116.1"/>
    <property type="molecule type" value="Genomic_DNA"/>
</dbReference>
<sequence length="806" mass="93946">MNLIHNFLNKFWLNFLFVIGFGNLKHRKKGQNYNFLSDDTIFLKNDLKKTKKFQLFGGIPFEDIYNLFGLVIVSFIVRLYKIDYPESIVFEESHFGKSVSHYIKRSFFLDYDPPLVRLLFAFVGFLCGFDNDWDEEISYIELGIPYVALRFMSVIMGVLIIPIAYLTIKSAGFSKIAAFLVSALLIFENGLVTQGRLILHGSSFLTFTAFTFLMWVKFYTEEKRPFKLWWWVWMTLTGVGLGLTISACLEGFFTMVFIGLLAIKYLWDLLSDLRTSFTQIAKNLFANALCLIVIPIILYIIFFFIHIAILKYGGADELYISPEFRKTLNEYSMDDTPIDVAYDSVITLRHVVTGGYLHSHQIPYPRSQDDDILSLLMHVGDDEDNFWTIRTVKFAESPENTKETQELQEPQESLDWIYDGALIHLEHFETERSLHSNATEAPVSDGEFQKEVSARLFEGFLDTTDLWNVEIVESDKSDPESSERLRAINTKFRLYNHETRCYLFSHFIKLPAWGSDEIEVTCATNANYQNSLWYIETNSHPDLPEDTEMVNYKKIGFLRKFYETIVAMWEYRNERYSDASTSHSPLSWLFLNDGVSFWKDEYEERQIYLFGNPFVWYISTLAVFGFVAAKLGIMILEKRRISNFSTAKAKHFESWAGILFIGWLLHYLPYLLGYGPTHLHYYFPSLYFAILLIGIGFDLLTERLTYKNRIIIAAIFLVTSIYVFTLFSPITYGGPWTRSECNKVKLLNSWKYNCDLYDKDYIEEKEEIIEIDYENSPGSYYTKSPAFLTQVVEAKTTYTTQGMELW</sequence>
<organism evidence="17 18">
    <name type="scientific">Gigaspora rosea</name>
    <dbReference type="NCBI Taxonomy" id="44941"/>
    <lineage>
        <taxon>Eukaryota</taxon>
        <taxon>Fungi</taxon>
        <taxon>Fungi incertae sedis</taxon>
        <taxon>Mucoromycota</taxon>
        <taxon>Glomeromycotina</taxon>
        <taxon>Glomeromycetes</taxon>
        <taxon>Diversisporales</taxon>
        <taxon>Gigasporaceae</taxon>
        <taxon>Gigaspora</taxon>
    </lineage>
</organism>
<dbReference type="Pfam" id="PF16192">
    <property type="entry name" value="PMT_4TMC"/>
    <property type="match status" value="1"/>
</dbReference>
<feature type="transmembrane region" description="Helical" evidence="15">
    <location>
        <begin position="654"/>
        <end position="673"/>
    </location>
</feature>
<protein>
    <recommendedName>
        <fullName evidence="4 15">Dolichyl-phosphate-mannose--protein mannosyltransferase</fullName>
        <ecNumber evidence="4 15">2.4.1.109</ecNumber>
    </recommendedName>
</protein>
<feature type="transmembrane region" description="Helical" evidence="15">
    <location>
        <begin position="173"/>
        <end position="191"/>
    </location>
</feature>
<comment type="caution">
    <text evidence="17">The sequence shown here is derived from an EMBL/GenBank/DDBJ whole genome shotgun (WGS) entry which is preliminary data.</text>
</comment>
<evidence type="ECO:0000256" key="3">
    <source>
        <dbReference type="ARBA" id="ARBA00007222"/>
    </source>
</evidence>
<keyword evidence="12" id="KW-0325">Glycoprotein</keyword>
<feature type="transmembrane region" description="Helical" evidence="15">
    <location>
        <begin position="143"/>
        <end position="166"/>
    </location>
</feature>
<evidence type="ECO:0000256" key="12">
    <source>
        <dbReference type="ARBA" id="ARBA00023180"/>
    </source>
</evidence>
<dbReference type="UniPathway" id="UPA00378"/>
<evidence type="ECO:0000313" key="17">
    <source>
        <dbReference type="EMBL" id="RIB26116.1"/>
    </source>
</evidence>
<dbReference type="EC" id="2.4.1.109" evidence="4 15"/>
<evidence type="ECO:0000256" key="7">
    <source>
        <dbReference type="ARBA" id="ARBA00022692"/>
    </source>
</evidence>
<evidence type="ECO:0000256" key="11">
    <source>
        <dbReference type="ARBA" id="ARBA00023136"/>
    </source>
</evidence>
<dbReference type="GO" id="GO:0005789">
    <property type="term" value="C:endoplasmic reticulum membrane"/>
    <property type="evidence" value="ECO:0007669"/>
    <property type="project" value="UniProtKB-SubCell"/>
</dbReference>
<dbReference type="Proteomes" id="UP000266673">
    <property type="component" value="Unassembled WGS sequence"/>
</dbReference>